<dbReference type="InterPro" id="IPR050438">
    <property type="entry name" value="LMW_PTPase"/>
</dbReference>
<dbReference type="STRING" id="1764295.A0A5B8MTI8"/>
<dbReference type="InterPro" id="IPR023485">
    <property type="entry name" value="Ptyr_pPase"/>
</dbReference>
<proteinExistence type="predicted"/>
<dbReference type="Proteomes" id="UP000316726">
    <property type="component" value="Chromosome 11"/>
</dbReference>
<organism evidence="4 5">
    <name type="scientific">Chloropicon primus</name>
    <dbReference type="NCBI Taxonomy" id="1764295"/>
    <lineage>
        <taxon>Eukaryota</taxon>
        <taxon>Viridiplantae</taxon>
        <taxon>Chlorophyta</taxon>
        <taxon>Chloropicophyceae</taxon>
        <taxon>Chloropicales</taxon>
        <taxon>Chloropicaceae</taxon>
        <taxon>Chloropicon</taxon>
    </lineage>
</organism>
<evidence type="ECO:0000256" key="1">
    <source>
        <dbReference type="ARBA" id="ARBA00013064"/>
    </source>
</evidence>
<evidence type="ECO:0000313" key="4">
    <source>
        <dbReference type="EMBL" id="QDZ23636.1"/>
    </source>
</evidence>
<evidence type="ECO:0000256" key="2">
    <source>
        <dbReference type="SAM" id="MobiDB-lite"/>
    </source>
</evidence>
<dbReference type="Pfam" id="PF01451">
    <property type="entry name" value="LMWPc"/>
    <property type="match status" value="1"/>
</dbReference>
<name>A0A5B8MTI8_9CHLO</name>
<evidence type="ECO:0000259" key="3">
    <source>
        <dbReference type="SMART" id="SM00226"/>
    </source>
</evidence>
<dbReference type="OrthoDB" id="3388at2759"/>
<dbReference type="SMART" id="SM00226">
    <property type="entry name" value="LMWPc"/>
    <property type="match status" value="1"/>
</dbReference>
<accession>A0A5B8MTI8</accession>
<reference evidence="4 5" key="1">
    <citation type="submission" date="2018-07" db="EMBL/GenBank/DDBJ databases">
        <title>The complete nuclear genome of the prasinophyte Chloropicon primus (CCMP1205).</title>
        <authorList>
            <person name="Pombert J.-F."/>
            <person name="Otis C."/>
            <person name="Turmel M."/>
            <person name="Lemieux C."/>
        </authorList>
    </citation>
    <scope>NUCLEOTIDE SEQUENCE [LARGE SCALE GENOMIC DNA]</scope>
    <source>
        <strain evidence="4 5">CCMP1205</strain>
    </source>
</reference>
<dbReference type="GO" id="GO:0004725">
    <property type="term" value="F:protein tyrosine phosphatase activity"/>
    <property type="evidence" value="ECO:0007669"/>
    <property type="project" value="UniProtKB-EC"/>
</dbReference>
<dbReference type="EC" id="3.1.3.48" evidence="1"/>
<protein>
    <recommendedName>
        <fullName evidence="1">protein-tyrosine-phosphatase</fullName>
        <ecNumber evidence="1">3.1.3.48</ecNumber>
    </recommendedName>
</protein>
<dbReference type="PANTHER" id="PTHR11717">
    <property type="entry name" value="LOW MOLECULAR WEIGHT PROTEIN TYROSINE PHOSPHATASE"/>
    <property type="match status" value="1"/>
</dbReference>
<dbReference type="AlphaFoldDB" id="A0A5B8MTI8"/>
<dbReference type="SUPFAM" id="SSF52788">
    <property type="entry name" value="Phosphotyrosine protein phosphatases I"/>
    <property type="match status" value="1"/>
</dbReference>
<evidence type="ECO:0000313" key="5">
    <source>
        <dbReference type="Proteomes" id="UP000316726"/>
    </source>
</evidence>
<sequence length="267" mass="29494">MALRPQRRRWSRRLRVLEREEDGTSREAVSRLTVSVSHRRGGSKGTEWSKDDDVLKVLFVSESGICRGFMAQRMFQSILADKGLEELVSVDARASRDYSLGDAPCEIAARAVGEEGTSQGHSYEVELLDVQADAAGSDLILVFDKFVAEDVMREITLFEVSEDSSDPSLSDRVYMLGEFGEGSTQSEKDIDDPLYGNYGGAQESEAVRRCSKRIRSCLEAVASKLESCAREGGGFLDPEKVRQALSGGMEAPDDLKRLLPPMLSKKK</sequence>
<dbReference type="PANTHER" id="PTHR11717:SF7">
    <property type="entry name" value="LOW MOLECULAR WEIGHT PHOSPHOTYROSINE PROTEIN PHOSPHATASE"/>
    <property type="match status" value="1"/>
</dbReference>
<keyword evidence="5" id="KW-1185">Reference proteome</keyword>
<dbReference type="Gene3D" id="3.40.50.2300">
    <property type="match status" value="1"/>
</dbReference>
<feature type="region of interest" description="Disordered" evidence="2">
    <location>
        <begin position="246"/>
        <end position="267"/>
    </location>
</feature>
<feature type="domain" description="Phosphotyrosine protein phosphatase I" evidence="3">
    <location>
        <begin position="55"/>
        <end position="224"/>
    </location>
</feature>
<gene>
    <name evidence="4" type="ORF">A3770_11p61540</name>
</gene>
<dbReference type="EMBL" id="CP031044">
    <property type="protein sequence ID" value="QDZ23636.1"/>
    <property type="molecule type" value="Genomic_DNA"/>
</dbReference>
<dbReference type="InterPro" id="IPR036196">
    <property type="entry name" value="Ptyr_pPase_sf"/>
</dbReference>